<evidence type="ECO:0000313" key="2">
    <source>
        <dbReference type="Proteomes" id="UP001372526"/>
    </source>
</evidence>
<keyword evidence="2" id="KW-1185">Reference proteome</keyword>
<evidence type="ECO:0000313" key="1">
    <source>
        <dbReference type="EMBL" id="MEI4802181.1"/>
    </source>
</evidence>
<name>A0ABU8FHK7_9BACI</name>
<dbReference type="Proteomes" id="UP001372526">
    <property type="component" value="Unassembled WGS sequence"/>
</dbReference>
<organism evidence="1 2">
    <name type="scientific">Bacillus bruguierae</name>
    <dbReference type="NCBI Taxonomy" id="3127667"/>
    <lineage>
        <taxon>Bacteria</taxon>
        <taxon>Bacillati</taxon>
        <taxon>Bacillota</taxon>
        <taxon>Bacilli</taxon>
        <taxon>Bacillales</taxon>
        <taxon>Bacillaceae</taxon>
        <taxon>Bacillus</taxon>
    </lineage>
</organism>
<dbReference type="RefSeq" id="WP_336472758.1">
    <property type="nucleotide sequence ID" value="NZ_JBAWSX010000006.1"/>
</dbReference>
<sequence>MDVLQIIKREEKYGKDMYDATNRQRIMTLHCSKTVPNENGTQRKTKKCFLFLGDNLVKNRPIPRLMKKPTVSEKKNRIIDKKYNFHMYGNDEVE</sequence>
<dbReference type="EMBL" id="JBAWSX010000006">
    <property type="protein sequence ID" value="MEI4802181.1"/>
    <property type="molecule type" value="Genomic_DNA"/>
</dbReference>
<comment type="caution">
    <text evidence="1">The sequence shown here is derived from an EMBL/GenBank/DDBJ whole genome shotgun (WGS) entry which is preliminary data.</text>
</comment>
<gene>
    <name evidence="1" type="ORF">WAZ07_12790</name>
</gene>
<proteinExistence type="predicted"/>
<reference evidence="1 2" key="1">
    <citation type="submission" date="2024-01" db="EMBL/GenBank/DDBJ databases">
        <title>Seven novel Bacillus-like species.</title>
        <authorList>
            <person name="Liu G."/>
        </authorList>
    </citation>
    <scope>NUCLEOTIDE SEQUENCE [LARGE SCALE GENOMIC DNA]</scope>
    <source>
        <strain evidence="1 2">FJAT-51639</strain>
    </source>
</reference>
<protein>
    <submittedName>
        <fullName evidence="1">Uncharacterized protein</fullName>
    </submittedName>
</protein>
<accession>A0ABU8FHK7</accession>